<dbReference type="EMBL" id="FQXV01000003">
    <property type="protein sequence ID" value="SHH83852.1"/>
    <property type="molecule type" value="Genomic_DNA"/>
</dbReference>
<dbReference type="Proteomes" id="UP000183995">
    <property type="component" value="Unassembled WGS sequence"/>
</dbReference>
<evidence type="ECO:0000313" key="14">
    <source>
        <dbReference type="EMBL" id="SHH83852.1"/>
    </source>
</evidence>
<evidence type="ECO:0000256" key="7">
    <source>
        <dbReference type="ARBA" id="ARBA00023136"/>
    </source>
</evidence>
<keyword evidence="14" id="KW-0282">Flagellum</keyword>
<keyword evidence="15" id="KW-1185">Reference proteome</keyword>
<evidence type="ECO:0000256" key="11">
    <source>
        <dbReference type="SAM" id="Phobius"/>
    </source>
</evidence>
<keyword evidence="4" id="KW-1003">Cell membrane</keyword>
<protein>
    <recommendedName>
        <fullName evidence="9">Flagellar M-ring protein</fullName>
    </recommendedName>
</protein>
<dbReference type="InterPro" id="IPR000067">
    <property type="entry name" value="FlgMring_FliF"/>
</dbReference>
<reference evidence="14 15" key="1">
    <citation type="submission" date="2016-11" db="EMBL/GenBank/DDBJ databases">
        <authorList>
            <person name="Jaros S."/>
            <person name="Januszkiewicz K."/>
            <person name="Wedrychowicz H."/>
        </authorList>
    </citation>
    <scope>NUCLEOTIDE SEQUENCE [LARGE SCALE GENOMIC DNA]</scope>
    <source>
        <strain evidence="14 15">DSM 10068</strain>
    </source>
</reference>
<dbReference type="PANTHER" id="PTHR30046:SF0">
    <property type="entry name" value="FLAGELLAR M-RING PROTEIN"/>
    <property type="match status" value="1"/>
</dbReference>
<evidence type="ECO:0000256" key="1">
    <source>
        <dbReference type="ARBA" id="ARBA00004117"/>
    </source>
</evidence>
<evidence type="ECO:0000256" key="9">
    <source>
        <dbReference type="PIRNR" id="PIRNR004862"/>
    </source>
</evidence>
<dbReference type="AlphaFoldDB" id="A0A1M5W8K8"/>
<evidence type="ECO:0000256" key="4">
    <source>
        <dbReference type="ARBA" id="ARBA00022475"/>
    </source>
</evidence>
<dbReference type="NCBIfam" id="TIGR00206">
    <property type="entry name" value="fliF"/>
    <property type="match status" value="1"/>
</dbReference>
<keyword evidence="14" id="KW-0969">Cilium</keyword>
<dbReference type="GO" id="GO:0003774">
    <property type="term" value="F:cytoskeletal motor activity"/>
    <property type="evidence" value="ECO:0007669"/>
    <property type="project" value="InterPro"/>
</dbReference>
<accession>A0A1M5W8K8</accession>
<evidence type="ECO:0000256" key="8">
    <source>
        <dbReference type="ARBA" id="ARBA00023143"/>
    </source>
</evidence>
<dbReference type="InterPro" id="IPR013556">
    <property type="entry name" value="Flag_M-ring_C"/>
</dbReference>
<feature type="transmembrane region" description="Helical" evidence="11">
    <location>
        <begin position="437"/>
        <end position="459"/>
    </location>
</feature>
<dbReference type="InterPro" id="IPR045851">
    <property type="entry name" value="AMP-bd_C_sf"/>
</dbReference>
<comment type="similarity">
    <text evidence="3 9">Belongs to the FliF family.</text>
</comment>
<keyword evidence="6 11" id="KW-1133">Transmembrane helix</keyword>
<keyword evidence="7 11" id="KW-0472">Membrane</keyword>
<proteinExistence type="inferred from homology"/>
<evidence type="ECO:0000256" key="6">
    <source>
        <dbReference type="ARBA" id="ARBA00022989"/>
    </source>
</evidence>
<feature type="domain" description="Flagellar M-ring N-terminal" evidence="12">
    <location>
        <begin position="46"/>
        <end position="220"/>
    </location>
</feature>
<dbReference type="GO" id="GO:0071973">
    <property type="term" value="P:bacterial-type flagellum-dependent cell motility"/>
    <property type="evidence" value="ECO:0007669"/>
    <property type="project" value="InterPro"/>
</dbReference>
<dbReference type="PRINTS" id="PR01009">
    <property type="entry name" value="FLGMRINGFLIF"/>
</dbReference>
<feature type="region of interest" description="Disordered" evidence="10">
    <location>
        <begin position="291"/>
        <end position="345"/>
    </location>
</feature>
<dbReference type="Pfam" id="PF08345">
    <property type="entry name" value="YscJ_FliF_C"/>
    <property type="match status" value="1"/>
</dbReference>
<keyword evidence="8 9" id="KW-0975">Bacterial flagellum</keyword>
<organism evidence="14 15">
    <name type="scientific">Sporobacter termitidis DSM 10068</name>
    <dbReference type="NCBI Taxonomy" id="1123282"/>
    <lineage>
        <taxon>Bacteria</taxon>
        <taxon>Bacillati</taxon>
        <taxon>Bacillota</taxon>
        <taxon>Clostridia</taxon>
        <taxon>Eubacteriales</taxon>
        <taxon>Oscillospiraceae</taxon>
        <taxon>Sporobacter</taxon>
    </lineage>
</organism>
<evidence type="ECO:0000256" key="3">
    <source>
        <dbReference type="ARBA" id="ARBA00007971"/>
    </source>
</evidence>
<evidence type="ECO:0000313" key="15">
    <source>
        <dbReference type="Proteomes" id="UP000183995"/>
    </source>
</evidence>
<evidence type="ECO:0000259" key="13">
    <source>
        <dbReference type="Pfam" id="PF08345"/>
    </source>
</evidence>
<feature type="transmembrane region" description="Helical" evidence="11">
    <location>
        <begin position="24"/>
        <end position="45"/>
    </location>
</feature>
<dbReference type="PANTHER" id="PTHR30046">
    <property type="entry name" value="FLAGELLAR M-RING PROTEIN"/>
    <property type="match status" value="1"/>
</dbReference>
<dbReference type="PIRSF" id="PIRSF004862">
    <property type="entry name" value="FliF"/>
    <property type="match status" value="1"/>
</dbReference>
<dbReference type="InterPro" id="IPR043427">
    <property type="entry name" value="YscJ/FliF"/>
</dbReference>
<evidence type="ECO:0000256" key="5">
    <source>
        <dbReference type="ARBA" id="ARBA00022692"/>
    </source>
</evidence>
<keyword evidence="14" id="KW-0966">Cell projection</keyword>
<evidence type="ECO:0000259" key="12">
    <source>
        <dbReference type="Pfam" id="PF01514"/>
    </source>
</evidence>
<feature type="domain" description="Flagellar M-ring C-terminal" evidence="13">
    <location>
        <begin position="259"/>
        <end position="412"/>
    </location>
</feature>
<dbReference type="GO" id="GO:0005886">
    <property type="term" value="C:plasma membrane"/>
    <property type="evidence" value="ECO:0007669"/>
    <property type="project" value="UniProtKB-SubCell"/>
</dbReference>
<dbReference type="Pfam" id="PF01514">
    <property type="entry name" value="YscJ_FliF"/>
    <property type="match status" value="1"/>
</dbReference>
<keyword evidence="5 11" id="KW-0812">Transmembrane</keyword>
<evidence type="ECO:0000256" key="2">
    <source>
        <dbReference type="ARBA" id="ARBA00004651"/>
    </source>
</evidence>
<dbReference type="Gene3D" id="3.30.300.30">
    <property type="match status" value="1"/>
</dbReference>
<name>A0A1M5W8K8_9FIRM</name>
<dbReference type="InterPro" id="IPR006182">
    <property type="entry name" value="FliF_N_dom"/>
</dbReference>
<dbReference type="GO" id="GO:0009431">
    <property type="term" value="C:bacterial-type flagellum basal body, MS ring"/>
    <property type="evidence" value="ECO:0007669"/>
    <property type="project" value="InterPro"/>
</dbReference>
<sequence>MASFMKTILKKTVEFFQNIEKKKLILLITLASVIVIAGIVGAILLNQVHYTVLYSGLDASEAGTVKTVLDGKGVKSKVQGTSTILVPEEQADTLRIELASEGYPSTGLNYDIFSGSSAIGSTDLERRTYLQYQLQENMRATIRRMEKVQDCIVIVNLAQDSSFVVSDSKSEASVAVELSLKDEETLSNTEARTIQEFVLKCVPNLKPENVSIVDSKMHYYNVNDDDAEEEKEQNYSVTQQQMTEQMKSVLTKQVLNVMEPVAGAGNVAVSVNCGLDFDKQTLSKVEFAPPVEGETSGLVRSSEETYSGTDANAGAAGAAGTTTNGSGPPAYVAPSPSPDGANGDYTKTYNYELNQIQTQIEKAQGTIQDLSVAVVVNSSIQGVSGYAENLKNLVAKSIGVKPDYVSVELIPFASNNSLSDAFAQNQQTMEALSRNKLITTIVTAGVVLAAIVIVAWFFFRKPKQRMAAQGQPLVEGAQPVGVTIGDFTDMPPDEEYDMADLVLKKSSEAEKIEELMDRYPETVAQILRTWLAEDN</sequence>
<comment type="subcellular location">
    <subcellularLocation>
        <location evidence="1 9">Bacterial flagellum basal body</location>
    </subcellularLocation>
    <subcellularLocation>
        <location evidence="2">Cell membrane</location>
        <topology evidence="2">Multi-pass membrane protein</topology>
    </subcellularLocation>
</comment>
<feature type="compositionally biased region" description="Low complexity" evidence="10">
    <location>
        <begin position="307"/>
        <end position="327"/>
    </location>
</feature>
<gene>
    <name evidence="14" type="ORF">SAMN02745823_01124</name>
</gene>
<dbReference type="STRING" id="1123282.SAMN02745823_01124"/>
<comment type="function">
    <text evidence="9">The M ring may be actively involved in energy transduction.</text>
</comment>
<evidence type="ECO:0000256" key="10">
    <source>
        <dbReference type="SAM" id="MobiDB-lite"/>
    </source>
</evidence>